<organism evidence="1 2">
    <name type="scientific">Streptosporangium vulgare</name>
    <dbReference type="NCBI Taxonomy" id="46190"/>
    <lineage>
        <taxon>Bacteria</taxon>
        <taxon>Bacillati</taxon>
        <taxon>Actinomycetota</taxon>
        <taxon>Actinomycetes</taxon>
        <taxon>Streptosporangiales</taxon>
        <taxon>Streptosporangiaceae</taxon>
        <taxon>Streptosporangium</taxon>
    </lineage>
</organism>
<protein>
    <submittedName>
        <fullName evidence="1">Uncharacterized protein</fullName>
    </submittedName>
</protein>
<dbReference type="EMBL" id="JBHMBS010000031">
    <property type="protein sequence ID" value="MFB9681290.1"/>
    <property type="molecule type" value="Genomic_DNA"/>
</dbReference>
<dbReference type="Proteomes" id="UP001589610">
    <property type="component" value="Unassembled WGS sequence"/>
</dbReference>
<comment type="caution">
    <text evidence="1">The sequence shown here is derived from an EMBL/GenBank/DDBJ whole genome shotgun (WGS) entry which is preliminary data.</text>
</comment>
<accession>A0ABV5TQ84</accession>
<proteinExistence type="predicted"/>
<keyword evidence="2" id="KW-1185">Reference proteome</keyword>
<dbReference type="RefSeq" id="WP_344747737.1">
    <property type="nucleotide sequence ID" value="NZ_BAAAWW010000136.1"/>
</dbReference>
<name>A0ABV5TQ84_9ACTN</name>
<reference evidence="1 2" key="1">
    <citation type="submission" date="2024-09" db="EMBL/GenBank/DDBJ databases">
        <authorList>
            <person name="Sun Q."/>
            <person name="Mori K."/>
        </authorList>
    </citation>
    <scope>NUCLEOTIDE SEQUENCE [LARGE SCALE GENOMIC DNA]</scope>
    <source>
        <strain evidence="1 2">JCM 3028</strain>
    </source>
</reference>
<evidence type="ECO:0000313" key="2">
    <source>
        <dbReference type="Proteomes" id="UP001589610"/>
    </source>
</evidence>
<evidence type="ECO:0000313" key="1">
    <source>
        <dbReference type="EMBL" id="MFB9681290.1"/>
    </source>
</evidence>
<gene>
    <name evidence="1" type="ORF">ACFFRH_37920</name>
</gene>
<sequence>MNTETPEQIRADERARCVAELRTYSEELMSASVSQVSAGKDMGFGGIRFAASMGRAAQLLESGEIPSLLAALSVSSGEAEGV</sequence>